<dbReference type="InterPro" id="IPR020904">
    <property type="entry name" value="Sc_DH/Rdtase_CS"/>
</dbReference>
<dbReference type="InterPro" id="IPR000073">
    <property type="entry name" value="AB_hydrolase_1"/>
</dbReference>
<dbReference type="InterPro" id="IPR029058">
    <property type="entry name" value="AB_hydrolase_fold"/>
</dbReference>
<dbReference type="Gene3D" id="3.40.50.1820">
    <property type="entry name" value="alpha/beta hydrolase"/>
    <property type="match status" value="1"/>
</dbReference>
<dbReference type="PANTHER" id="PTHR43391:SF12">
    <property type="entry name" value="OXIDOREDUCTASE EPHD-RELATED"/>
    <property type="match status" value="1"/>
</dbReference>
<reference evidence="4" key="1">
    <citation type="submission" date="2021-10" db="EMBL/GenBank/DDBJ databases">
        <title>The diversity and Nitrogen Metabolism of Culturable Nitrate-Utilizing Bacteria Within the Oxygen Minimum Zone of the Changjiang (Yangtze River)Estuary.</title>
        <authorList>
            <person name="Zhang D."/>
            <person name="Zheng J."/>
            <person name="Liu S."/>
            <person name="He W."/>
        </authorList>
    </citation>
    <scope>NUCLEOTIDE SEQUENCE</scope>
    <source>
        <strain evidence="4">FXH-223</strain>
    </source>
</reference>
<dbReference type="PANTHER" id="PTHR43391">
    <property type="entry name" value="RETINOL DEHYDROGENASE-RELATED"/>
    <property type="match status" value="1"/>
</dbReference>
<dbReference type="EMBL" id="JAJGNA010000002">
    <property type="protein sequence ID" value="MCC4307409.1"/>
    <property type="molecule type" value="Genomic_DNA"/>
</dbReference>
<dbReference type="SMART" id="SM00822">
    <property type="entry name" value="PKS_KR"/>
    <property type="match status" value="1"/>
</dbReference>
<evidence type="ECO:0000259" key="3">
    <source>
        <dbReference type="SMART" id="SM00822"/>
    </source>
</evidence>
<keyword evidence="5" id="KW-1185">Reference proteome</keyword>
<dbReference type="Gene3D" id="3.40.50.720">
    <property type="entry name" value="NAD(P)-binding Rossmann-like Domain"/>
    <property type="match status" value="1"/>
</dbReference>
<accession>A0A9Q3YL36</accession>
<protein>
    <submittedName>
        <fullName evidence="4">SDR family oxidoreductase</fullName>
    </submittedName>
</protein>
<evidence type="ECO:0000313" key="4">
    <source>
        <dbReference type="EMBL" id="MCC4307409.1"/>
    </source>
</evidence>
<dbReference type="Pfam" id="PF00561">
    <property type="entry name" value="Abhydrolase_1"/>
    <property type="match status" value="1"/>
</dbReference>
<organism evidence="4 5">
    <name type="scientific">Alloalcanivorax marinus</name>
    <dbReference type="NCBI Taxonomy" id="1177169"/>
    <lineage>
        <taxon>Bacteria</taxon>
        <taxon>Pseudomonadati</taxon>
        <taxon>Pseudomonadota</taxon>
        <taxon>Gammaproteobacteria</taxon>
        <taxon>Oceanospirillales</taxon>
        <taxon>Alcanivoracaceae</taxon>
        <taxon>Alloalcanivorax</taxon>
    </lineage>
</organism>
<dbReference type="GO" id="GO:0016491">
    <property type="term" value="F:oxidoreductase activity"/>
    <property type="evidence" value="ECO:0007669"/>
    <property type="project" value="UniProtKB-KW"/>
</dbReference>
<proteinExistence type="inferred from homology"/>
<keyword evidence="2" id="KW-0560">Oxidoreductase</keyword>
<dbReference type="InterPro" id="IPR057326">
    <property type="entry name" value="KR_dom"/>
</dbReference>
<dbReference type="InterPro" id="IPR002347">
    <property type="entry name" value="SDR_fam"/>
</dbReference>
<evidence type="ECO:0000313" key="5">
    <source>
        <dbReference type="Proteomes" id="UP001108027"/>
    </source>
</evidence>
<feature type="domain" description="Ketoreductase" evidence="3">
    <location>
        <begin position="312"/>
        <end position="492"/>
    </location>
</feature>
<name>A0A9Q3YL36_9GAMM</name>
<dbReference type="NCBIfam" id="NF004514">
    <property type="entry name" value="PRK05855.1"/>
    <property type="match status" value="1"/>
</dbReference>
<dbReference type="PROSITE" id="PS00061">
    <property type="entry name" value="ADH_SHORT"/>
    <property type="match status" value="1"/>
</dbReference>
<dbReference type="AlphaFoldDB" id="A0A9Q3YL36"/>
<dbReference type="Proteomes" id="UP001108027">
    <property type="component" value="Unassembled WGS sequence"/>
</dbReference>
<dbReference type="Pfam" id="PF00106">
    <property type="entry name" value="adh_short"/>
    <property type="match status" value="1"/>
</dbReference>
<evidence type="ECO:0000256" key="2">
    <source>
        <dbReference type="ARBA" id="ARBA00023002"/>
    </source>
</evidence>
<dbReference type="RefSeq" id="WP_228232665.1">
    <property type="nucleotide sequence ID" value="NZ_JAJGNA010000002.1"/>
</dbReference>
<dbReference type="FunFam" id="3.40.50.720:FF:000084">
    <property type="entry name" value="Short-chain dehydrogenase reductase"/>
    <property type="match status" value="1"/>
</dbReference>
<dbReference type="CDD" id="cd05233">
    <property type="entry name" value="SDR_c"/>
    <property type="match status" value="1"/>
</dbReference>
<dbReference type="SUPFAM" id="SSF53474">
    <property type="entry name" value="alpha/beta-Hydrolases"/>
    <property type="match status" value="1"/>
</dbReference>
<dbReference type="SUPFAM" id="SSF51735">
    <property type="entry name" value="NAD(P)-binding Rossmann-fold domains"/>
    <property type="match status" value="1"/>
</dbReference>
<gene>
    <name evidence="4" type="ORF">LL252_02400</name>
</gene>
<dbReference type="InterPro" id="IPR036291">
    <property type="entry name" value="NAD(P)-bd_dom_sf"/>
</dbReference>
<comment type="similarity">
    <text evidence="1">Belongs to the short-chain dehydrogenases/reductases (SDR) family.</text>
</comment>
<dbReference type="PRINTS" id="PR00080">
    <property type="entry name" value="SDRFAMILY"/>
</dbReference>
<evidence type="ECO:0000256" key="1">
    <source>
        <dbReference type="ARBA" id="ARBA00006484"/>
    </source>
</evidence>
<sequence length="578" mass="62035">MNQWQHRTVVRAGVNLATRRRGDPDAPTVLCVHGYPDTGEVWDALAEALGDGYQVITYDVRGAGASSAPGSLAAYRLAELRDDLFAVIDALSPDRPVHLVAHDWGSIQSWEPVTEPGAERRIASYTTLSGPCLDHVGQSLRRRGAGDLAASLRQLAKSWYIGAFHLPGLAPLAWKLGLGDAWPGVLRRTEGLRVPPSATQSRDGAQGVALYRANMMPRLLQPRPRRTAIPVQLIVATRDRYVGPGLLEGLEQWTDALWRREMNTGHWGPLLGHAAVTADYLREFIDHIEGGPETPRLARARVRPDAGPDAGKLVVITGAGSGIGRETALAFGARGATVLCTDIDPESAAATAEAVRAAGGDALSRKTDVASARSMEALARYLDKELGAPDVVVNNAGIGLAGPLLDTSVQDWKQVLDVNLWGVIHGCRLFARQMIDQVKAGHIVNVSSASAYLPSRALPAYATSKSAVLMLTECLRAELADQGIGVSAICPGLIDTPITGRARFVGVDEDEQNRRRAAAQRLYHRRGFTPDRVARAIVGAVRDNLAEVPVSAEASGMRWLGRLAPPLARRLARLDVTP</sequence>
<comment type="caution">
    <text evidence="4">The sequence shown here is derived from an EMBL/GenBank/DDBJ whole genome shotgun (WGS) entry which is preliminary data.</text>
</comment>
<dbReference type="PRINTS" id="PR00081">
    <property type="entry name" value="GDHRDH"/>
</dbReference>